<evidence type="ECO:0000313" key="6">
    <source>
        <dbReference type="EMBL" id="NWZ89562.1"/>
    </source>
</evidence>
<dbReference type="PROSITE" id="PS00108">
    <property type="entry name" value="PROTEIN_KINASE_ST"/>
    <property type="match status" value="1"/>
</dbReference>
<feature type="domain" description="Protein kinase" evidence="5">
    <location>
        <begin position="1"/>
        <end position="189"/>
    </location>
</feature>
<dbReference type="InterPro" id="IPR000719">
    <property type="entry name" value="Prot_kinase_dom"/>
</dbReference>
<evidence type="ECO:0000256" key="4">
    <source>
        <dbReference type="ARBA" id="ARBA00022840"/>
    </source>
</evidence>
<accession>A0A7K7RBG3</accession>
<dbReference type="InterPro" id="IPR051931">
    <property type="entry name" value="PAK3-like"/>
</dbReference>
<organism evidence="6 7">
    <name type="scientific">Nesospiza acunhae</name>
    <dbReference type="NCBI Taxonomy" id="381881"/>
    <lineage>
        <taxon>Eukaryota</taxon>
        <taxon>Metazoa</taxon>
        <taxon>Chordata</taxon>
        <taxon>Craniata</taxon>
        <taxon>Vertebrata</taxon>
        <taxon>Euteleostomi</taxon>
        <taxon>Archelosauria</taxon>
        <taxon>Archosauria</taxon>
        <taxon>Dinosauria</taxon>
        <taxon>Saurischia</taxon>
        <taxon>Theropoda</taxon>
        <taxon>Coelurosauria</taxon>
        <taxon>Aves</taxon>
        <taxon>Neognathae</taxon>
        <taxon>Neoaves</taxon>
        <taxon>Telluraves</taxon>
        <taxon>Australaves</taxon>
        <taxon>Passeriformes</taxon>
        <taxon>Thraupidae</taxon>
        <taxon>Nesospiza</taxon>
    </lineage>
</organism>
<evidence type="ECO:0000259" key="5">
    <source>
        <dbReference type="PROSITE" id="PS50011"/>
    </source>
</evidence>
<dbReference type="SMART" id="SM00220">
    <property type="entry name" value="S_TKc"/>
    <property type="match status" value="1"/>
</dbReference>
<evidence type="ECO:0000256" key="2">
    <source>
        <dbReference type="ARBA" id="ARBA00012513"/>
    </source>
</evidence>
<dbReference type="GO" id="GO:0005524">
    <property type="term" value="F:ATP binding"/>
    <property type="evidence" value="ECO:0007669"/>
    <property type="project" value="UniProtKB-KW"/>
</dbReference>
<dbReference type="EC" id="2.7.11.1" evidence="2"/>
<dbReference type="GO" id="GO:0004674">
    <property type="term" value="F:protein serine/threonine kinase activity"/>
    <property type="evidence" value="ECO:0007669"/>
    <property type="project" value="UniProtKB-EC"/>
</dbReference>
<dbReference type="SUPFAM" id="SSF56112">
    <property type="entry name" value="Protein kinase-like (PK-like)"/>
    <property type="match status" value="1"/>
</dbReference>
<protein>
    <recommendedName>
        <fullName evidence="2">non-specific serine/threonine protein kinase</fullName>
        <ecNumber evidence="2">2.7.11.1</ecNumber>
    </recommendedName>
</protein>
<dbReference type="PANTHER" id="PTHR45832:SF22">
    <property type="entry name" value="SERINE_THREONINE-PROTEIN KINASE SAMKA-RELATED"/>
    <property type="match status" value="1"/>
</dbReference>
<evidence type="ECO:0000313" key="7">
    <source>
        <dbReference type="Proteomes" id="UP000549091"/>
    </source>
</evidence>
<dbReference type="InterPro" id="IPR011009">
    <property type="entry name" value="Kinase-like_dom_sf"/>
</dbReference>
<dbReference type="Gene3D" id="1.10.510.10">
    <property type="entry name" value="Transferase(Phosphotransferase) domain 1"/>
    <property type="match status" value="1"/>
</dbReference>
<keyword evidence="3" id="KW-0547">Nucleotide-binding</keyword>
<dbReference type="Pfam" id="PF00069">
    <property type="entry name" value="Pkinase"/>
    <property type="match status" value="1"/>
</dbReference>
<dbReference type="PROSITE" id="PS50011">
    <property type="entry name" value="PROTEIN_KINASE_DOM"/>
    <property type="match status" value="1"/>
</dbReference>
<feature type="non-terminal residue" evidence="6">
    <location>
        <position position="214"/>
    </location>
</feature>
<dbReference type="Proteomes" id="UP000549091">
    <property type="component" value="Unassembled WGS sequence"/>
</dbReference>
<reference evidence="6 7" key="1">
    <citation type="submission" date="2019-09" db="EMBL/GenBank/DDBJ databases">
        <title>Bird 10,000 Genomes (B10K) Project - Family phase.</title>
        <authorList>
            <person name="Zhang G."/>
        </authorList>
    </citation>
    <scope>NUCLEOTIDE SEQUENCE [LARGE SCALE GENOMIC DNA]</scope>
    <source>
        <strain evidence="6">OUT-0053</strain>
        <tissue evidence="6">Muscle</tissue>
    </source>
</reference>
<dbReference type="InterPro" id="IPR008271">
    <property type="entry name" value="Ser/Thr_kinase_AS"/>
</dbReference>
<keyword evidence="7" id="KW-1185">Reference proteome</keyword>
<gene>
    <name evidence="6" type="primary">Pak3_6</name>
    <name evidence="6" type="ORF">NESACU_R07932</name>
</gene>
<name>A0A7K7RBG3_9PASS</name>
<dbReference type="PANTHER" id="PTHR45832">
    <property type="entry name" value="SERINE/THREONINE-PROTEIN KINASE SAMKA-RELATED-RELATED"/>
    <property type="match status" value="1"/>
</dbReference>
<keyword evidence="6" id="KW-0418">Kinase</keyword>
<dbReference type="EMBL" id="VZSU01000103">
    <property type="protein sequence ID" value="NWZ89562.1"/>
    <property type="molecule type" value="Genomic_DNA"/>
</dbReference>
<comment type="caution">
    <text evidence="6">The sequence shown here is derived from an EMBL/GenBank/DDBJ whole genome shotgun (WGS) entry which is preliminary data.</text>
</comment>
<sequence>SFLLGDELWLVIEYMDGGALSDIISKTCLSEDQMAAISRECLQGLDFLHSNHIIYRDVKSCNILLRTNGSVKLADVGLFVQLTPEQGRRSSVAGNSGWLAPEVVTGQPYGPKVDIWSLGIVGIEMLEGEVPSWNAAPVLAQFLTARGERPQLRQPNRFSSCLCDFLSCCLQTDVKCRWSAKELLQHPFVSSAKPASSLAPLINSIKMKKKKEEW</sequence>
<evidence type="ECO:0000256" key="1">
    <source>
        <dbReference type="ARBA" id="ARBA00008874"/>
    </source>
</evidence>
<dbReference type="AlphaFoldDB" id="A0A7K7RBG3"/>
<keyword evidence="4" id="KW-0067">ATP-binding</keyword>
<keyword evidence="6" id="KW-0808">Transferase</keyword>
<comment type="similarity">
    <text evidence="1">Belongs to the protein kinase superfamily. STE Ser/Thr protein kinase family. STE20 subfamily.</text>
</comment>
<feature type="non-terminal residue" evidence="6">
    <location>
        <position position="1"/>
    </location>
</feature>
<proteinExistence type="inferred from homology"/>
<evidence type="ECO:0000256" key="3">
    <source>
        <dbReference type="ARBA" id="ARBA00022741"/>
    </source>
</evidence>